<dbReference type="AlphaFoldDB" id="A0A1D2LKP9"/>
<dbReference type="PANTHER" id="PTHR35527">
    <property type="entry name" value="CHOLOYLGLYCINE HYDROLASE"/>
    <property type="match status" value="1"/>
</dbReference>
<dbReference type="OrthoDB" id="9794717at2"/>
<dbReference type="GO" id="GO:0016787">
    <property type="term" value="F:hydrolase activity"/>
    <property type="evidence" value="ECO:0007669"/>
    <property type="project" value="UniProtKB-KW"/>
</dbReference>
<dbReference type="KEGG" id="bths:CNY62_12745"/>
<protein>
    <submittedName>
        <fullName evidence="4">Linear amide C-N hydrolase</fullName>
    </submittedName>
</protein>
<dbReference type="InterPro" id="IPR029132">
    <property type="entry name" value="CBAH/NAAA_C"/>
</dbReference>
<dbReference type="Pfam" id="PF02275">
    <property type="entry name" value="CBAH"/>
    <property type="match status" value="1"/>
</dbReference>
<dbReference type="SUPFAM" id="SSF56235">
    <property type="entry name" value="N-terminal nucleophile aminohydrolases (Ntn hydrolases)"/>
    <property type="match status" value="1"/>
</dbReference>
<comment type="similarity">
    <text evidence="1">Belongs to the peptidase C59 family.</text>
</comment>
<accession>A0A1D2LKP9</accession>
<evidence type="ECO:0000259" key="3">
    <source>
        <dbReference type="Pfam" id="PF02275"/>
    </source>
</evidence>
<proteinExistence type="inferred from homology"/>
<organism evidence="4 5">
    <name type="scientific">Brochothrix thermosphacta</name>
    <name type="common">Microbacterium thermosphactum</name>
    <dbReference type="NCBI Taxonomy" id="2756"/>
    <lineage>
        <taxon>Bacteria</taxon>
        <taxon>Bacillati</taxon>
        <taxon>Bacillota</taxon>
        <taxon>Bacilli</taxon>
        <taxon>Bacillales</taxon>
        <taxon>Listeriaceae</taxon>
        <taxon>Brochothrix</taxon>
    </lineage>
</organism>
<evidence type="ECO:0000313" key="5">
    <source>
        <dbReference type="Proteomes" id="UP000243591"/>
    </source>
</evidence>
<keyword evidence="5" id="KW-1185">Reference proteome</keyword>
<feature type="domain" description="Choloylglycine hydrolase/NAAA C-terminal" evidence="3">
    <location>
        <begin position="4"/>
        <end position="318"/>
    </location>
</feature>
<keyword evidence="2 4" id="KW-0378">Hydrolase</keyword>
<evidence type="ECO:0000256" key="2">
    <source>
        <dbReference type="ARBA" id="ARBA00022801"/>
    </source>
</evidence>
<dbReference type="PANTHER" id="PTHR35527:SF2">
    <property type="entry name" value="HYDROLASE"/>
    <property type="match status" value="1"/>
</dbReference>
<evidence type="ECO:0000313" key="4">
    <source>
        <dbReference type="EMBL" id="ATF27168.1"/>
    </source>
</evidence>
<dbReference type="EMBL" id="CP023483">
    <property type="protein sequence ID" value="ATF27168.1"/>
    <property type="molecule type" value="Genomic_DNA"/>
</dbReference>
<reference evidence="4 5" key="1">
    <citation type="submission" date="2017-09" db="EMBL/GenBank/DDBJ databases">
        <title>Complete Genome Sequences of Two Strains of the Meat Spoilage Bacterium Brochothrix thermosphacta Isolated from Ground Chicken.</title>
        <authorList>
            <person name="Paoli G.C."/>
            <person name="Wijey C."/>
            <person name="Chen C.-Y."/>
            <person name="Nguyen L."/>
            <person name="Yan X."/>
            <person name="Irwin P.L."/>
        </authorList>
    </citation>
    <scope>NUCLEOTIDE SEQUENCE [LARGE SCALE GENOMIC DNA]</scope>
    <source>
        <strain evidence="4 5">BI</strain>
    </source>
</reference>
<name>A0A1D2LKP9_BROTH</name>
<sequence length="333" mass="37067">MIGCSSFTLTSKDNKHLLSRTMDFGIEMAEQVVFVPRNKIFDLTYTTSDSTTSKFAFIGMGQILNNSPILFDGINEKGLMGATLYFPGYATYKDAAADETLAISPDKVIPYILSQATTVEDVKTQLLESITLINDTNPIISKLPPLHFIFSDKTGATIIVEPMPNGLNIIEDSIGVMTNSPDYSWHETNLRNYITVTPHQHEPITLANKELSAFSQGSGTFGLPGDYTPPARFVRVAYLRNFSKQPENEIEAVSLSHHILESVSIPNGVVIDPQGEPDYTCYSSYMCAESLSFYFAVYSNQRLQKITLNDELIASTEYKEFKVQTEEDINCLN</sequence>
<dbReference type="InterPro" id="IPR052193">
    <property type="entry name" value="Peptidase_C59"/>
</dbReference>
<evidence type="ECO:0000256" key="1">
    <source>
        <dbReference type="ARBA" id="ARBA00006625"/>
    </source>
</evidence>
<dbReference type="InterPro" id="IPR029055">
    <property type="entry name" value="Ntn_hydrolases_N"/>
</dbReference>
<dbReference type="RefSeq" id="WP_069126306.1">
    <property type="nucleotide sequence ID" value="NZ_CP023483.1"/>
</dbReference>
<gene>
    <name evidence="4" type="ORF">CNY62_12745</name>
</gene>
<dbReference type="Gene3D" id="3.60.60.10">
    <property type="entry name" value="Penicillin V Acylase, Chain A"/>
    <property type="match status" value="1"/>
</dbReference>
<dbReference type="CDD" id="cd00542">
    <property type="entry name" value="Ntn_PVA"/>
    <property type="match status" value="1"/>
</dbReference>
<dbReference type="Proteomes" id="UP000243591">
    <property type="component" value="Chromosome"/>
</dbReference>